<dbReference type="OrthoDB" id="9450704at2759"/>
<evidence type="ECO:0000256" key="3">
    <source>
        <dbReference type="ARBA" id="ARBA00022525"/>
    </source>
</evidence>
<accession>A0A6P3RI66</accession>
<dbReference type="Proteomes" id="UP000515202">
    <property type="component" value="Unplaced"/>
</dbReference>
<evidence type="ECO:0000256" key="5">
    <source>
        <dbReference type="SAM" id="SignalP"/>
    </source>
</evidence>
<evidence type="ECO:0000256" key="4">
    <source>
        <dbReference type="ARBA" id="ARBA00022729"/>
    </source>
</evidence>
<feature type="chain" id="PRO_5028444617" evidence="5">
    <location>
        <begin position="24"/>
        <end position="131"/>
    </location>
</feature>
<evidence type="ECO:0000313" key="6">
    <source>
        <dbReference type="Proteomes" id="UP000515202"/>
    </source>
</evidence>
<dbReference type="RefSeq" id="XP_011377788.1">
    <property type="nucleotide sequence ID" value="XM_011379486.1"/>
</dbReference>
<dbReference type="PANTHER" id="PTHR14380:SF8">
    <property type="entry name" value="OOCYTE-SECRETED PROTEIN 3"/>
    <property type="match status" value="1"/>
</dbReference>
<evidence type="ECO:0000313" key="7">
    <source>
        <dbReference type="RefSeq" id="XP_011377788.1"/>
    </source>
</evidence>
<evidence type="ECO:0000256" key="1">
    <source>
        <dbReference type="ARBA" id="ARBA00004613"/>
    </source>
</evidence>
<evidence type="ECO:0000256" key="2">
    <source>
        <dbReference type="ARBA" id="ARBA00010071"/>
    </source>
</evidence>
<dbReference type="GO" id="GO:0005576">
    <property type="term" value="C:extracellular region"/>
    <property type="evidence" value="ECO:0007669"/>
    <property type="project" value="UniProtKB-SubCell"/>
</dbReference>
<sequence length="131" mass="14775">MKAFVELEGPLLLFVSLIWMCSGQKRVLVECSRLNFRAIAKRALFYQDELVGPDELLLGTGCQAIRVRPDELDFDYPLSLCGIATQCVAESCRYLSRDLENQNCLYTASQLYSMSANVTATHNLEVKTQDE</sequence>
<dbReference type="GeneID" id="105305051"/>
<keyword evidence="3" id="KW-0964">Secreted</keyword>
<reference evidence="7" key="1">
    <citation type="submission" date="2025-08" db="UniProtKB">
        <authorList>
            <consortium name="RefSeq"/>
        </authorList>
    </citation>
    <scope>IDENTIFICATION</scope>
    <source>
        <tissue evidence="7">Kidney</tissue>
    </source>
</reference>
<name>A0A6P3RI66_PTEVA</name>
<dbReference type="KEGG" id="pvp:105305051"/>
<comment type="subcellular location">
    <subcellularLocation>
        <location evidence="1">Secreted</location>
    </subcellularLocation>
</comment>
<feature type="signal peptide" evidence="5">
    <location>
        <begin position="1"/>
        <end position="23"/>
    </location>
</feature>
<organism evidence="6 7">
    <name type="scientific">Pteropus vampyrus</name>
    <name type="common">Large flying fox</name>
    <dbReference type="NCBI Taxonomy" id="132908"/>
    <lineage>
        <taxon>Eukaryota</taxon>
        <taxon>Metazoa</taxon>
        <taxon>Chordata</taxon>
        <taxon>Craniata</taxon>
        <taxon>Vertebrata</taxon>
        <taxon>Euteleostomi</taxon>
        <taxon>Mammalia</taxon>
        <taxon>Eutheria</taxon>
        <taxon>Laurasiatheria</taxon>
        <taxon>Chiroptera</taxon>
        <taxon>Yinpterochiroptera</taxon>
        <taxon>Pteropodoidea</taxon>
        <taxon>Pteropodidae</taxon>
        <taxon>Pteropodinae</taxon>
        <taxon>Pteropus</taxon>
    </lineage>
</organism>
<keyword evidence="4 5" id="KW-0732">Signal</keyword>
<dbReference type="AlphaFoldDB" id="A0A6P3RI66"/>
<protein>
    <submittedName>
        <fullName evidence="7">Oocyte-secreted protein 1 homolog</fullName>
    </submittedName>
</protein>
<comment type="similarity">
    <text evidence="2">Belongs to the PLAC1 family.</text>
</comment>
<dbReference type="PANTHER" id="PTHR14380">
    <property type="entry name" value="PLACENTA-SPECIFIC PROTEIN 1"/>
    <property type="match status" value="1"/>
</dbReference>
<proteinExistence type="inferred from homology"/>
<dbReference type="Gene3D" id="2.60.40.3210">
    <property type="entry name" value="Zona pellucida, ZP-N domain"/>
    <property type="match status" value="1"/>
</dbReference>
<dbReference type="InterPro" id="IPR033222">
    <property type="entry name" value="PLAC1_fam"/>
</dbReference>
<keyword evidence="6" id="KW-1185">Reference proteome</keyword>
<gene>
    <name evidence="7" type="primary">LOC105305051</name>
</gene>